<protein>
    <submittedName>
        <fullName evidence="2">Uncharacterized protein</fullName>
    </submittedName>
</protein>
<keyword evidence="1" id="KW-1133">Transmembrane helix</keyword>
<dbReference type="AlphaFoldDB" id="I9ZA64"/>
<evidence type="ECO:0000256" key="1">
    <source>
        <dbReference type="SAM" id="Phobius"/>
    </source>
</evidence>
<gene>
    <name evidence="2" type="ORF">HPNQ4076_1087</name>
</gene>
<comment type="caution">
    <text evidence="2">The sequence shown here is derived from an EMBL/GenBank/DDBJ whole genome shotgun (WGS) entry which is preliminary data.</text>
</comment>
<keyword evidence="1" id="KW-0472">Membrane</keyword>
<dbReference type="PATRIC" id="fig|992029.3.peg.1055"/>
<keyword evidence="1" id="KW-0812">Transmembrane</keyword>
<reference evidence="2 3" key="1">
    <citation type="journal article" date="2013" name="Pathog. Dis.">
        <title>Genome sequences of 65 Helicobacter pylori strains isolated from asymptomatic individuals and patients with gastric cancer, peptic ulcer disease, or gastritis.</title>
        <authorList>
            <person name="Blanchard T.G."/>
            <person name="Czinn S.J."/>
            <person name="Correa P."/>
            <person name="Nakazawa T."/>
            <person name="Keelan M."/>
            <person name="Morningstar L."/>
            <person name="Santana-Cruz I."/>
            <person name="Maroo A."/>
            <person name="McCracken C."/>
            <person name="Shefchek K."/>
            <person name="Daugherty S."/>
            <person name="Song Y."/>
            <person name="Fraser C.M."/>
            <person name="Fricke W.F."/>
        </authorList>
    </citation>
    <scope>NUCLEOTIDE SEQUENCE [LARGE SCALE GENOMIC DNA]</scope>
    <source>
        <strain evidence="2 3">NQ4076</strain>
    </source>
</reference>
<dbReference type="Proteomes" id="UP000004074">
    <property type="component" value="Unassembled WGS sequence"/>
</dbReference>
<feature type="transmembrane region" description="Helical" evidence="1">
    <location>
        <begin position="14"/>
        <end position="32"/>
    </location>
</feature>
<evidence type="ECO:0000313" key="3">
    <source>
        <dbReference type="Proteomes" id="UP000004074"/>
    </source>
</evidence>
<dbReference type="EMBL" id="AKNX01000003">
    <property type="protein sequence ID" value="EJB33098.1"/>
    <property type="molecule type" value="Genomic_DNA"/>
</dbReference>
<organism evidence="2 3">
    <name type="scientific">Helicobacter pylori NQ4076</name>
    <dbReference type="NCBI Taxonomy" id="992029"/>
    <lineage>
        <taxon>Bacteria</taxon>
        <taxon>Pseudomonadati</taxon>
        <taxon>Campylobacterota</taxon>
        <taxon>Epsilonproteobacteria</taxon>
        <taxon>Campylobacterales</taxon>
        <taxon>Helicobacteraceae</taxon>
        <taxon>Helicobacter</taxon>
    </lineage>
</organism>
<name>I9ZA64_HELPX</name>
<evidence type="ECO:0000313" key="2">
    <source>
        <dbReference type="EMBL" id="EJB33098.1"/>
    </source>
</evidence>
<proteinExistence type="predicted"/>
<sequence>MLYYGVIFENRDKLALIIVVLWGMRACFWRYLDFSKPNRFKILTYSVKNFYNLSKP</sequence>
<accession>I9ZA64</accession>